<gene>
    <name evidence="2" type="ORF">Sxan_01160</name>
</gene>
<dbReference type="AlphaFoldDB" id="A0A919GRU9"/>
<proteinExistence type="predicted"/>
<sequence length="471" mass="50773">MGMAAEGAGTVEVVEVLYCEGWYPVVRAAAAPLAESEARRRDEQGEPYAVLLSHRGRPKALFQVDWRRAYLGLFLFDAHGRRSVEYEYRQLEPGRLHMARYQQWGYTSDSDPEFPRRSVRFELKVRPDGSGRRTLHAGGSLQIGADVPVEHRTVAKAEFGAWTTYVDARMFDAAGSPVASVPVRPSGDGPGPVDAGAAASWSAPRPLQPGPVELLFAAGTRMRCGEDRSAVIGEPVSAGLLSLPSGSLLAADPSTVSSRDLAFTVGVPPGDYPVLVSTMCWEGEDWQGETPAAMVRILDEPTVGWELALRPGQDGRLLGTGEFYGFGVDTGTACFMDASGRDPLRKLYEQEPAGFDEGADSVVVTDPASRTNLIAFLSGFGDGSYPVWIGRNAVGAVTCFIADMLVLHGADPEPSTHPSSPARALLPPVPSDDRREAPFSDPAATRDFIGELVADIVRFRRERDAAEPGRR</sequence>
<dbReference type="Pfam" id="PF14025">
    <property type="entry name" value="DUF4241"/>
    <property type="match status" value="1"/>
</dbReference>
<organism evidence="2 3">
    <name type="scientific">Streptomyces xanthophaeus</name>
    <dbReference type="NCBI Taxonomy" id="67385"/>
    <lineage>
        <taxon>Bacteria</taxon>
        <taxon>Bacillati</taxon>
        <taxon>Actinomycetota</taxon>
        <taxon>Actinomycetes</taxon>
        <taxon>Kitasatosporales</taxon>
        <taxon>Streptomycetaceae</taxon>
        <taxon>Streptomyces</taxon>
    </lineage>
</organism>
<accession>A0A919GRU9</accession>
<evidence type="ECO:0008006" key="4">
    <source>
        <dbReference type="Google" id="ProtNLM"/>
    </source>
</evidence>
<evidence type="ECO:0000313" key="3">
    <source>
        <dbReference type="Proteomes" id="UP000600026"/>
    </source>
</evidence>
<reference evidence="2" key="1">
    <citation type="submission" date="2020-09" db="EMBL/GenBank/DDBJ databases">
        <title>Whole genome shotgun sequence of Streptomyces xanthophaeus NBRC 12829.</title>
        <authorList>
            <person name="Komaki H."/>
            <person name="Tamura T."/>
        </authorList>
    </citation>
    <scope>NUCLEOTIDE SEQUENCE</scope>
    <source>
        <strain evidence="2">NBRC 12829</strain>
    </source>
</reference>
<protein>
    <recommendedName>
        <fullName evidence="4">DUF4241 domain-containing protein</fullName>
    </recommendedName>
</protein>
<dbReference type="InterPro" id="IPR025335">
    <property type="entry name" value="DUF4241"/>
</dbReference>
<keyword evidence="3" id="KW-1185">Reference proteome</keyword>
<feature type="region of interest" description="Disordered" evidence="1">
    <location>
        <begin position="411"/>
        <end position="443"/>
    </location>
</feature>
<dbReference type="EMBL" id="BNEE01000002">
    <property type="protein sequence ID" value="GHI82752.1"/>
    <property type="molecule type" value="Genomic_DNA"/>
</dbReference>
<feature type="region of interest" description="Disordered" evidence="1">
    <location>
        <begin position="182"/>
        <end position="204"/>
    </location>
</feature>
<comment type="caution">
    <text evidence="2">The sequence shown here is derived from an EMBL/GenBank/DDBJ whole genome shotgun (WGS) entry which is preliminary data.</text>
</comment>
<name>A0A919GRU9_9ACTN</name>
<dbReference type="Proteomes" id="UP000600026">
    <property type="component" value="Unassembled WGS sequence"/>
</dbReference>
<evidence type="ECO:0000313" key="2">
    <source>
        <dbReference type="EMBL" id="GHI82752.1"/>
    </source>
</evidence>
<evidence type="ECO:0000256" key="1">
    <source>
        <dbReference type="SAM" id="MobiDB-lite"/>
    </source>
</evidence>